<evidence type="ECO:0000313" key="1">
    <source>
        <dbReference type="EMBL" id="PPQ94311.1"/>
    </source>
</evidence>
<keyword evidence="2" id="KW-1185">Reference proteome</keyword>
<sequence length="78" mass="8901">MADLKVPDTDILYVNIAGSPVAVINSYKTAMELLENRSSMYSGRSRMPMISELELMHHIFQRSVVHKIQPQRLKGQKT</sequence>
<proteinExistence type="predicted"/>
<reference evidence="1 2" key="1">
    <citation type="journal article" date="2018" name="Evol. Lett.">
        <title>Horizontal gene cluster transfer increased hallucinogenic mushroom diversity.</title>
        <authorList>
            <person name="Reynolds H.T."/>
            <person name="Vijayakumar V."/>
            <person name="Gluck-Thaler E."/>
            <person name="Korotkin H.B."/>
            <person name="Matheny P.B."/>
            <person name="Slot J.C."/>
        </authorList>
    </citation>
    <scope>NUCLEOTIDE SEQUENCE [LARGE SCALE GENOMIC DNA]</scope>
    <source>
        <strain evidence="1 2">2631</strain>
    </source>
</reference>
<dbReference type="STRING" id="93625.A0A409XUD6"/>
<dbReference type="InParanoid" id="A0A409XUD6"/>
<gene>
    <name evidence="1" type="ORF">CVT25_004968</name>
</gene>
<organism evidence="1 2">
    <name type="scientific">Psilocybe cyanescens</name>
    <dbReference type="NCBI Taxonomy" id="93625"/>
    <lineage>
        <taxon>Eukaryota</taxon>
        <taxon>Fungi</taxon>
        <taxon>Dikarya</taxon>
        <taxon>Basidiomycota</taxon>
        <taxon>Agaricomycotina</taxon>
        <taxon>Agaricomycetes</taxon>
        <taxon>Agaricomycetidae</taxon>
        <taxon>Agaricales</taxon>
        <taxon>Agaricineae</taxon>
        <taxon>Strophariaceae</taxon>
        <taxon>Psilocybe</taxon>
    </lineage>
</organism>
<accession>A0A409XUD6</accession>
<evidence type="ECO:0000313" key="2">
    <source>
        <dbReference type="Proteomes" id="UP000283269"/>
    </source>
</evidence>
<dbReference type="EMBL" id="NHYD01000400">
    <property type="protein sequence ID" value="PPQ94311.1"/>
    <property type="molecule type" value="Genomic_DNA"/>
</dbReference>
<name>A0A409XUD6_PSICY</name>
<dbReference type="AlphaFoldDB" id="A0A409XUD6"/>
<dbReference type="OrthoDB" id="1055148at2759"/>
<protein>
    <submittedName>
        <fullName evidence="1">Uncharacterized protein</fullName>
    </submittedName>
</protein>
<dbReference type="Proteomes" id="UP000283269">
    <property type="component" value="Unassembled WGS sequence"/>
</dbReference>
<comment type="caution">
    <text evidence="1">The sequence shown here is derived from an EMBL/GenBank/DDBJ whole genome shotgun (WGS) entry which is preliminary data.</text>
</comment>